<dbReference type="Proteomes" id="UP000179034">
    <property type="component" value="Unassembled WGS sequence"/>
</dbReference>
<organism evidence="2 3">
    <name type="scientific">Candidatus Glassbacteria bacterium RBG_16_58_8</name>
    <dbReference type="NCBI Taxonomy" id="1817866"/>
    <lineage>
        <taxon>Bacteria</taxon>
        <taxon>Candidatus Glassiibacteriota</taxon>
    </lineage>
</organism>
<accession>A0A1F5YBT7</accession>
<protein>
    <recommendedName>
        <fullName evidence="1">GAF domain-containing protein</fullName>
    </recommendedName>
</protein>
<dbReference type="InterPro" id="IPR029016">
    <property type="entry name" value="GAF-like_dom_sf"/>
</dbReference>
<evidence type="ECO:0000313" key="3">
    <source>
        <dbReference type="Proteomes" id="UP000179034"/>
    </source>
</evidence>
<dbReference type="Pfam" id="PF01590">
    <property type="entry name" value="GAF"/>
    <property type="match status" value="1"/>
</dbReference>
<dbReference type="SMART" id="SM00065">
    <property type="entry name" value="GAF"/>
    <property type="match status" value="1"/>
</dbReference>
<comment type="caution">
    <text evidence="2">The sequence shown here is derived from an EMBL/GenBank/DDBJ whole genome shotgun (WGS) entry which is preliminary data.</text>
</comment>
<feature type="domain" description="GAF" evidence="1">
    <location>
        <begin position="28"/>
        <end position="164"/>
    </location>
</feature>
<sequence length="164" mass="18332">MRKENRMPRFDPMKLQGSVHKILDSPGSLQGRLKSLCERLKRERAHYHWVGIYWIEGEDLVLKGYAGAHETEHTRIPIGRGICGSAARSGKTEILGDVNADPRYLACFPSTRSEIVVPIKRGDRVFGEIDIDSDAPEAFTPADKEFLERVASAVADRVSEGEIL</sequence>
<dbReference type="Gene3D" id="3.30.450.40">
    <property type="match status" value="1"/>
</dbReference>
<dbReference type="SUPFAM" id="SSF55781">
    <property type="entry name" value="GAF domain-like"/>
    <property type="match status" value="1"/>
</dbReference>
<evidence type="ECO:0000259" key="1">
    <source>
        <dbReference type="SMART" id="SM00065"/>
    </source>
</evidence>
<name>A0A1F5YBT7_9BACT</name>
<proteinExistence type="predicted"/>
<dbReference type="AlphaFoldDB" id="A0A1F5YBT7"/>
<reference evidence="2 3" key="1">
    <citation type="journal article" date="2016" name="Nat. Commun.">
        <title>Thousands of microbial genomes shed light on interconnected biogeochemical processes in an aquifer system.</title>
        <authorList>
            <person name="Anantharaman K."/>
            <person name="Brown C.T."/>
            <person name="Hug L.A."/>
            <person name="Sharon I."/>
            <person name="Castelle C.J."/>
            <person name="Probst A.J."/>
            <person name="Thomas B.C."/>
            <person name="Singh A."/>
            <person name="Wilkins M.J."/>
            <person name="Karaoz U."/>
            <person name="Brodie E.L."/>
            <person name="Williams K.H."/>
            <person name="Hubbard S.S."/>
            <person name="Banfield J.F."/>
        </authorList>
    </citation>
    <scope>NUCLEOTIDE SEQUENCE [LARGE SCALE GENOMIC DNA]</scope>
</reference>
<dbReference type="EMBL" id="MFIW01000069">
    <property type="protein sequence ID" value="OGF97688.1"/>
    <property type="molecule type" value="Genomic_DNA"/>
</dbReference>
<evidence type="ECO:0000313" key="2">
    <source>
        <dbReference type="EMBL" id="OGF97688.1"/>
    </source>
</evidence>
<dbReference type="InterPro" id="IPR003018">
    <property type="entry name" value="GAF"/>
</dbReference>
<gene>
    <name evidence="2" type="ORF">A2Z06_01985</name>
</gene>